<evidence type="ECO:0008006" key="6">
    <source>
        <dbReference type="Google" id="ProtNLM"/>
    </source>
</evidence>
<dbReference type="OrthoDB" id="9788304at2"/>
<evidence type="ECO:0000259" key="3">
    <source>
        <dbReference type="Pfam" id="PF13421"/>
    </source>
</evidence>
<organism evidence="4 5">
    <name type="scientific">Candidatus Galacturonatibacter soehngenii</name>
    <dbReference type="NCBI Taxonomy" id="2307010"/>
    <lineage>
        <taxon>Bacteria</taxon>
        <taxon>Bacillati</taxon>
        <taxon>Bacillota</taxon>
        <taxon>Clostridia</taxon>
        <taxon>Lachnospirales</taxon>
        <taxon>Lachnospiraceae</taxon>
        <taxon>Candidatus Galacturonatibacter</taxon>
    </lineage>
</organism>
<sequence length="328" mass="36392">MGLFSGQFSNVVEWEEYRDDVIFWKWDNKEIKKGSKLIIRQGQDAIFMFNGKVEGIFTEEGSFDIESEIIPFLSTLKGFKFGFNSGMRAEVLFINTKEFTINWGTKNAINIPASGLPGGMPIRAFGNFNCKVVDHAVLIEKIAGIKKQFTIDEIRERVVAVLNQLLMKWILKCGKDMFHLQADAFEIAKGIREDLDMEMCKIGIGITGFAVESFSYPEEIQKMAEKAASQSMVADMAKYTQFAMADGMANGNKGASIAGDMAGLQMGLMMGQQMMNQMQGSQQQQQNQSLNQQEGQQNTGNNIPNFCPNCGTKTSGANFCSNCGTKLV</sequence>
<dbReference type="InterPro" id="IPR033880">
    <property type="entry name" value="SPFH_YdjI"/>
</dbReference>
<proteinExistence type="predicted"/>
<dbReference type="EMBL" id="WAGX01000005">
    <property type="protein sequence ID" value="KAB1438043.1"/>
    <property type="molecule type" value="Genomic_DNA"/>
</dbReference>
<evidence type="ECO:0000259" key="2">
    <source>
        <dbReference type="Pfam" id="PF13248"/>
    </source>
</evidence>
<dbReference type="AlphaFoldDB" id="A0A7V7QKJ8"/>
<protein>
    <recommendedName>
        <fullName evidence="6">SPFH domain-containing protein</fullName>
    </recommendedName>
</protein>
<reference evidence="4 5" key="1">
    <citation type="submission" date="2019-09" db="EMBL/GenBank/DDBJ databases">
        <authorList>
            <person name="Valk L.C."/>
        </authorList>
    </citation>
    <scope>NUCLEOTIDE SEQUENCE [LARGE SCALE GENOMIC DNA]</scope>
    <source>
        <strain evidence="4">GalUA</strain>
    </source>
</reference>
<evidence type="ECO:0000313" key="5">
    <source>
        <dbReference type="Proteomes" id="UP000461768"/>
    </source>
</evidence>
<dbReference type="CDD" id="cd03408">
    <property type="entry name" value="SPFH_like_u1"/>
    <property type="match status" value="1"/>
</dbReference>
<feature type="domain" description="Putative zinc-ribbon" evidence="2">
    <location>
        <begin position="307"/>
        <end position="327"/>
    </location>
</feature>
<evidence type="ECO:0000256" key="1">
    <source>
        <dbReference type="SAM" id="MobiDB-lite"/>
    </source>
</evidence>
<dbReference type="PANTHER" id="PTHR37826">
    <property type="entry name" value="FLOTILLIN BAND_7_5 DOMAIN PROTEIN"/>
    <property type="match status" value="1"/>
</dbReference>
<dbReference type="InterPro" id="IPR036013">
    <property type="entry name" value="Band_7/SPFH_dom_sf"/>
</dbReference>
<dbReference type="PANTHER" id="PTHR37826:SF2">
    <property type="entry name" value="ZINC-RIBBON DOMAIN-CONTAINING PROTEIN"/>
    <property type="match status" value="1"/>
</dbReference>
<comment type="caution">
    <text evidence="4">The sequence shown here is derived from an EMBL/GenBank/DDBJ whole genome shotgun (WGS) entry which is preliminary data.</text>
</comment>
<dbReference type="Pfam" id="PF13421">
    <property type="entry name" value="Band_7_1"/>
    <property type="match status" value="1"/>
</dbReference>
<name>A0A7V7QKJ8_9FIRM</name>
<evidence type="ECO:0000313" key="4">
    <source>
        <dbReference type="EMBL" id="KAB1438043.1"/>
    </source>
</evidence>
<dbReference type="Pfam" id="PF13248">
    <property type="entry name" value="Zn_ribbon_3"/>
    <property type="match status" value="1"/>
</dbReference>
<feature type="domain" description="SPFH" evidence="3">
    <location>
        <begin position="27"/>
        <end position="230"/>
    </location>
</feature>
<accession>A0A7V7QKJ8</accession>
<dbReference type="InterPro" id="IPR059113">
    <property type="entry name" value="Znf_ribbon"/>
</dbReference>
<gene>
    <name evidence="4" type="ORF">F7O84_10760</name>
</gene>
<dbReference type="RefSeq" id="WP_151144814.1">
    <property type="nucleotide sequence ID" value="NZ_WAGX01000005.1"/>
</dbReference>
<reference evidence="4 5" key="2">
    <citation type="submission" date="2020-02" db="EMBL/GenBank/DDBJ databases">
        <title>Candidatus Galacturonibacter soehngenii shows hetero-acetogenic catabolism of galacturonic acid but lacks a canonical carbon monoxide dehydrogenase/acetyl-CoA synthase complex.</title>
        <authorList>
            <person name="Diender M."/>
            <person name="Stouten G.R."/>
            <person name="Petersen J.F."/>
            <person name="Nielsen P.H."/>
            <person name="Dueholm M.S."/>
            <person name="Pronk J.T."/>
            <person name="Van Loosdrecht M.C.M."/>
        </authorList>
    </citation>
    <scope>NUCLEOTIDE SEQUENCE [LARGE SCALE GENOMIC DNA]</scope>
    <source>
        <strain evidence="4">GalUA</strain>
    </source>
</reference>
<dbReference type="Proteomes" id="UP000461768">
    <property type="component" value="Unassembled WGS sequence"/>
</dbReference>
<keyword evidence="5" id="KW-1185">Reference proteome</keyword>
<feature type="region of interest" description="Disordered" evidence="1">
    <location>
        <begin position="275"/>
        <end position="300"/>
    </location>
</feature>
<dbReference type="SUPFAM" id="SSF117892">
    <property type="entry name" value="Band 7/SPFH domain"/>
    <property type="match status" value="1"/>
</dbReference>